<name>A0A8K0W1C0_9PLEO</name>
<reference evidence="3" key="1">
    <citation type="journal article" date="2021" name="Nat. Commun.">
        <title>Genetic determinants of endophytism in the Arabidopsis root mycobiome.</title>
        <authorList>
            <person name="Mesny F."/>
            <person name="Miyauchi S."/>
            <person name="Thiergart T."/>
            <person name="Pickel B."/>
            <person name="Atanasova L."/>
            <person name="Karlsson M."/>
            <person name="Huettel B."/>
            <person name="Barry K.W."/>
            <person name="Haridas S."/>
            <person name="Chen C."/>
            <person name="Bauer D."/>
            <person name="Andreopoulos W."/>
            <person name="Pangilinan J."/>
            <person name="LaButti K."/>
            <person name="Riley R."/>
            <person name="Lipzen A."/>
            <person name="Clum A."/>
            <person name="Drula E."/>
            <person name="Henrissat B."/>
            <person name="Kohler A."/>
            <person name="Grigoriev I.V."/>
            <person name="Martin F.M."/>
            <person name="Hacquard S."/>
        </authorList>
    </citation>
    <scope>NUCLEOTIDE SEQUENCE</scope>
    <source>
        <strain evidence="3">MPI-SDFR-AT-0120</strain>
    </source>
</reference>
<evidence type="ECO:0000313" key="4">
    <source>
        <dbReference type="Proteomes" id="UP000813461"/>
    </source>
</evidence>
<feature type="region of interest" description="Disordered" evidence="2">
    <location>
        <begin position="12"/>
        <end position="44"/>
    </location>
</feature>
<gene>
    <name evidence="3" type="ORF">FB567DRAFT_275047</name>
</gene>
<evidence type="ECO:0008006" key="5">
    <source>
        <dbReference type="Google" id="ProtNLM"/>
    </source>
</evidence>
<dbReference type="GO" id="GO:0005886">
    <property type="term" value="C:plasma membrane"/>
    <property type="evidence" value="ECO:0007669"/>
    <property type="project" value="TreeGrafter"/>
</dbReference>
<keyword evidence="4" id="KW-1185">Reference proteome</keyword>
<dbReference type="GO" id="GO:0031201">
    <property type="term" value="C:SNARE complex"/>
    <property type="evidence" value="ECO:0007669"/>
    <property type="project" value="TreeGrafter"/>
</dbReference>
<dbReference type="GO" id="GO:0006887">
    <property type="term" value="P:exocytosis"/>
    <property type="evidence" value="ECO:0007669"/>
    <property type="project" value="TreeGrafter"/>
</dbReference>
<accession>A0A8K0W1C0</accession>
<evidence type="ECO:0000256" key="2">
    <source>
        <dbReference type="SAM" id="MobiDB-lite"/>
    </source>
</evidence>
<feature type="compositionally biased region" description="Low complexity" evidence="2">
    <location>
        <begin position="22"/>
        <end position="32"/>
    </location>
</feature>
<protein>
    <recommendedName>
        <fullName evidence="5">t-SNARE coiled-coil homology domain-containing protein</fullName>
    </recommendedName>
</protein>
<sequence length="411" mass="45247">MTNLNGGFKKLVGKSMRRKRASAGVSSLSSGATRSAYSQDSVDGVELRSSLDAASSIYSPDTSAYDSPRPSGNALDGAGLNQRFSWLCDIADEPNSYSERGNDQTGAAARSHSMPEASPDSLIPTLPGPRPLDEFRHPFAGPALASRPKSADVQMKAEKRAELPSECFHGVEAGGAQHSPDRVEYPRDEDDKAIADTKRQIRLFKLLDIDLTRNALRMAHQAFEVGYNTLQTLQEQGERLNSAEEALQHAADMTEDTAHKLKELKQVHRMVRISERDEALKQDITKHDGSPAKRSNLIERDEARAANWQAWREANVHRFVVMPQHRGATHRDVLARAKYQFEDDSDDECIEDIIEGNVGELLHAVRSLKELAMATAVELVEHSDALDRTQLAVNAVDEGVARNRAALGHIG</sequence>
<comment type="similarity">
    <text evidence="1">Belongs to the SNAP-25 family.</text>
</comment>
<dbReference type="GO" id="GO:0019905">
    <property type="term" value="F:syntaxin binding"/>
    <property type="evidence" value="ECO:0007669"/>
    <property type="project" value="TreeGrafter"/>
</dbReference>
<dbReference type="EMBL" id="JAGMVJ010000004">
    <property type="protein sequence ID" value="KAH7091458.1"/>
    <property type="molecule type" value="Genomic_DNA"/>
</dbReference>
<organism evidence="3 4">
    <name type="scientific">Paraphoma chrysanthemicola</name>
    <dbReference type="NCBI Taxonomy" id="798071"/>
    <lineage>
        <taxon>Eukaryota</taxon>
        <taxon>Fungi</taxon>
        <taxon>Dikarya</taxon>
        <taxon>Ascomycota</taxon>
        <taxon>Pezizomycotina</taxon>
        <taxon>Dothideomycetes</taxon>
        <taxon>Pleosporomycetidae</taxon>
        <taxon>Pleosporales</taxon>
        <taxon>Pleosporineae</taxon>
        <taxon>Phaeosphaeriaceae</taxon>
        <taxon>Paraphoma</taxon>
    </lineage>
</organism>
<dbReference type="OrthoDB" id="10339806at2759"/>
<evidence type="ECO:0000313" key="3">
    <source>
        <dbReference type="EMBL" id="KAH7091458.1"/>
    </source>
</evidence>
<dbReference type="AlphaFoldDB" id="A0A8K0W1C0"/>
<dbReference type="GO" id="GO:0006906">
    <property type="term" value="P:vesicle fusion"/>
    <property type="evidence" value="ECO:0007669"/>
    <property type="project" value="TreeGrafter"/>
</dbReference>
<feature type="region of interest" description="Disordered" evidence="2">
    <location>
        <begin position="95"/>
        <end position="132"/>
    </location>
</feature>
<dbReference type="Gene3D" id="1.20.5.110">
    <property type="match status" value="2"/>
</dbReference>
<feature type="region of interest" description="Disordered" evidence="2">
    <location>
        <begin position="57"/>
        <end position="76"/>
    </location>
</feature>
<feature type="compositionally biased region" description="Polar residues" evidence="2">
    <location>
        <begin position="95"/>
        <end position="105"/>
    </location>
</feature>
<dbReference type="GO" id="GO:0005484">
    <property type="term" value="F:SNAP receptor activity"/>
    <property type="evidence" value="ECO:0007669"/>
    <property type="project" value="TreeGrafter"/>
</dbReference>
<dbReference type="Proteomes" id="UP000813461">
    <property type="component" value="Unassembled WGS sequence"/>
</dbReference>
<comment type="caution">
    <text evidence="3">The sequence shown here is derived from an EMBL/GenBank/DDBJ whole genome shotgun (WGS) entry which is preliminary data.</text>
</comment>
<dbReference type="PANTHER" id="PTHR19305">
    <property type="entry name" value="SYNAPTOSOMAL ASSOCIATED PROTEIN"/>
    <property type="match status" value="1"/>
</dbReference>
<dbReference type="SUPFAM" id="SSF58038">
    <property type="entry name" value="SNARE fusion complex"/>
    <property type="match status" value="1"/>
</dbReference>
<proteinExistence type="inferred from homology"/>
<evidence type="ECO:0000256" key="1">
    <source>
        <dbReference type="ARBA" id="ARBA00009480"/>
    </source>
</evidence>
<feature type="compositionally biased region" description="Basic residues" evidence="2">
    <location>
        <begin position="12"/>
        <end position="21"/>
    </location>
</feature>
<dbReference type="PANTHER" id="PTHR19305:SF9">
    <property type="entry name" value="SYNAPTOSOMAL-ASSOCIATED PROTEIN 29"/>
    <property type="match status" value="1"/>
</dbReference>